<evidence type="ECO:0000259" key="3">
    <source>
        <dbReference type="PROSITE" id="PS51186"/>
    </source>
</evidence>
<dbReference type="RefSeq" id="WP_044360553.1">
    <property type="nucleotide sequence ID" value="NZ_JXWY01000039.1"/>
</dbReference>
<sequence length="168" mass="19678">MIRTCTKQDLEALQKISRQAFDETFGPYNKKEHMDQHLATAYTFEKLTNELDNPNSYFYFIYAENELAGYLKLNTFDAQTEPYDDTHLEIERIYILKQFHKQGLGAQLYQQAVDLAKSLGCQYIWLGVWEHNDNAIGFYQKNGFEKVGAHTFYMGDDPQTDYIMKKAL</sequence>
<dbReference type="EMBL" id="JXWY01000039">
    <property type="protein sequence ID" value="KIX90637.1"/>
    <property type="molecule type" value="Genomic_DNA"/>
</dbReference>
<dbReference type="EMBL" id="UHDT01000001">
    <property type="protein sequence ID" value="SUM56904.1"/>
    <property type="molecule type" value="Genomic_DNA"/>
</dbReference>
<dbReference type="EC" id="2.3.1.-" evidence="5"/>
<feature type="domain" description="N-acetyltransferase" evidence="3">
    <location>
        <begin position="1"/>
        <end position="168"/>
    </location>
</feature>
<dbReference type="Pfam" id="PF00583">
    <property type="entry name" value="Acetyltransf_1"/>
    <property type="match status" value="1"/>
</dbReference>
<name>A0A0D6XPS4_9STAP</name>
<evidence type="ECO:0000313" key="5">
    <source>
        <dbReference type="EMBL" id="SUM56904.1"/>
    </source>
</evidence>
<dbReference type="Proteomes" id="UP000032366">
    <property type="component" value="Unassembled WGS sequence"/>
</dbReference>
<dbReference type="STRING" id="569857.TP70_06875"/>
<dbReference type="InterPro" id="IPR016181">
    <property type="entry name" value="Acyl_CoA_acyltransferase"/>
</dbReference>
<gene>
    <name evidence="5" type="primary">paiA_1</name>
    <name evidence="5" type="ORF">NCTC13832_00567</name>
    <name evidence="4" type="ORF">TP70_06875</name>
</gene>
<protein>
    <submittedName>
        <fullName evidence="5">Acetyltransferase family protein</fullName>
        <ecNumber evidence="5">2.3.1.-</ecNumber>
    </submittedName>
    <submittedName>
        <fullName evidence="4">GNAT family acetyltransferase</fullName>
    </submittedName>
</protein>
<dbReference type="PANTHER" id="PTHR42919:SF8">
    <property type="entry name" value="N-ALPHA-ACETYLTRANSFERASE 50"/>
    <property type="match status" value="1"/>
</dbReference>
<dbReference type="PROSITE" id="PS51186">
    <property type="entry name" value="GNAT"/>
    <property type="match status" value="1"/>
</dbReference>
<dbReference type="InterPro" id="IPR000182">
    <property type="entry name" value="GNAT_dom"/>
</dbReference>
<proteinExistence type="predicted"/>
<reference evidence="4 6" key="1">
    <citation type="submission" date="2015-01" db="EMBL/GenBank/DDBJ databases">
        <authorList>
            <person name="Guo J."/>
        </authorList>
    </citation>
    <scope>NUCLEOTIDE SEQUENCE [LARGE SCALE GENOMIC DNA]</scope>
    <source>
        <strain evidence="4 6">DSM 22147</strain>
    </source>
</reference>
<dbReference type="InterPro" id="IPR051556">
    <property type="entry name" value="N-term/lysine_N-AcTrnsfr"/>
</dbReference>
<dbReference type="OrthoDB" id="7205533at2"/>
<dbReference type="SUPFAM" id="SSF55729">
    <property type="entry name" value="Acyl-CoA N-acyltransferases (Nat)"/>
    <property type="match status" value="1"/>
</dbReference>
<evidence type="ECO:0000313" key="7">
    <source>
        <dbReference type="Proteomes" id="UP000254100"/>
    </source>
</evidence>
<reference evidence="5 7" key="2">
    <citation type="submission" date="2018-06" db="EMBL/GenBank/DDBJ databases">
        <authorList>
            <consortium name="Pathogen Informatics"/>
            <person name="Doyle S."/>
        </authorList>
    </citation>
    <scope>NUCLEOTIDE SEQUENCE [LARGE SCALE GENOMIC DNA]</scope>
    <source>
        <strain evidence="5 7">NCTC13832</strain>
    </source>
</reference>
<keyword evidence="1 5" id="KW-0808">Transferase</keyword>
<accession>A0A0D6XPS4</accession>
<dbReference type="Gene3D" id="3.40.630.30">
    <property type="match status" value="1"/>
</dbReference>
<evidence type="ECO:0000256" key="1">
    <source>
        <dbReference type="ARBA" id="ARBA00022679"/>
    </source>
</evidence>
<dbReference type="Proteomes" id="UP000254100">
    <property type="component" value="Unassembled WGS sequence"/>
</dbReference>
<keyword evidence="6" id="KW-1185">Reference proteome</keyword>
<dbReference type="GO" id="GO:0016747">
    <property type="term" value="F:acyltransferase activity, transferring groups other than amino-acyl groups"/>
    <property type="evidence" value="ECO:0007669"/>
    <property type="project" value="InterPro"/>
</dbReference>
<dbReference type="PANTHER" id="PTHR42919">
    <property type="entry name" value="N-ALPHA-ACETYLTRANSFERASE"/>
    <property type="match status" value="1"/>
</dbReference>
<keyword evidence="2 5" id="KW-0012">Acyltransferase</keyword>
<dbReference type="AlphaFoldDB" id="A0A0D6XPS4"/>
<evidence type="ECO:0000313" key="4">
    <source>
        <dbReference type="EMBL" id="KIX90637.1"/>
    </source>
</evidence>
<organism evidence="5 7">
    <name type="scientific">Staphylococcus microti</name>
    <dbReference type="NCBI Taxonomy" id="569857"/>
    <lineage>
        <taxon>Bacteria</taxon>
        <taxon>Bacillati</taxon>
        <taxon>Bacillota</taxon>
        <taxon>Bacilli</taxon>
        <taxon>Bacillales</taxon>
        <taxon>Staphylococcaceae</taxon>
        <taxon>Staphylococcus</taxon>
    </lineage>
</organism>
<evidence type="ECO:0000256" key="2">
    <source>
        <dbReference type="ARBA" id="ARBA00023315"/>
    </source>
</evidence>
<evidence type="ECO:0000313" key="6">
    <source>
        <dbReference type="Proteomes" id="UP000032366"/>
    </source>
</evidence>
<dbReference type="CDD" id="cd04301">
    <property type="entry name" value="NAT_SF"/>
    <property type="match status" value="1"/>
</dbReference>